<keyword evidence="2" id="KW-1185">Reference proteome</keyword>
<name>A0ABW0GAK6_9PROT</name>
<dbReference type="RefSeq" id="WP_376997802.1">
    <property type="nucleotide sequence ID" value="NZ_JBHSLC010000081.1"/>
</dbReference>
<dbReference type="InterPro" id="IPR022118">
    <property type="entry name" value="Peptidase_C70_AvrRpt2"/>
</dbReference>
<sequence>MALVTLSIPFIGQELRYNCWHASARMVLAYYGKDPGWNLGRVGQRAYSDNFGMWGREEIRSFCWEWALTPVDLARPNQKRPTDFTTLLKGYGPVLFWVNKPRVGWQNIPEAKQDSYGHAVVLTGVDDDIDVVFLNDPEQDGNIGVARSLFVDSVQWALPENGAVYSHSSAPAYGLPTGLITGSGGGRCELTRPTH</sequence>
<gene>
    <name evidence="1" type="ORF">ACFPMG_24285</name>
</gene>
<dbReference type="EMBL" id="JBHSLC010000081">
    <property type="protein sequence ID" value="MFC5358110.1"/>
    <property type="molecule type" value="Genomic_DNA"/>
</dbReference>
<comment type="caution">
    <text evidence="1">The sequence shown here is derived from an EMBL/GenBank/DDBJ whole genome shotgun (WGS) entry which is preliminary data.</text>
</comment>
<accession>A0ABW0GAK6</accession>
<dbReference type="Proteomes" id="UP001596166">
    <property type="component" value="Unassembled WGS sequence"/>
</dbReference>
<evidence type="ECO:0000313" key="1">
    <source>
        <dbReference type="EMBL" id="MFC5358110.1"/>
    </source>
</evidence>
<evidence type="ECO:0000313" key="2">
    <source>
        <dbReference type="Proteomes" id="UP001596166"/>
    </source>
</evidence>
<reference evidence="2" key="1">
    <citation type="journal article" date="2019" name="Int. J. Syst. Evol. Microbiol.">
        <title>The Global Catalogue of Microorganisms (GCM) 10K type strain sequencing project: providing services to taxonomists for standard genome sequencing and annotation.</title>
        <authorList>
            <consortium name="The Broad Institute Genomics Platform"/>
            <consortium name="The Broad Institute Genome Sequencing Center for Infectious Disease"/>
            <person name="Wu L."/>
            <person name="Ma J."/>
        </authorList>
    </citation>
    <scope>NUCLEOTIDE SEQUENCE [LARGE SCALE GENOMIC DNA]</scope>
    <source>
        <strain evidence="2">CCUG 58760</strain>
    </source>
</reference>
<proteinExistence type="predicted"/>
<organism evidence="1 2">
    <name type="scientific">Azospirillum himalayense</name>
    <dbReference type="NCBI Taxonomy" id="654847"/>
    <lineage>
        <taxon>Bacteria</taxon>
        <taxon>Pseudomonadati</taxon>
        <taxon>Pseudomonadota</taxon>
        <taxon>Alphaproteobacteria</taxon>
        <taxon>Rhodospirillales</taxon>
        <taxon>Azospirillaceae</taxon>
        <taxon>Azospirillum</taxon>
    </lineage>
</organism>
<dbReference type="Gene3D" id="3.90.70.10">
    <property type="entry name" value="Cysteine proteinases"/>
    <property type="match status" value="1"/>
</dbReference>
<dbReference type="Pfam" id="PF12385">
    <property type="entry name" value="Peptidase_C70"/>
    <property type="match status" value="1"/>
</dbReference>
<protein>
    <submittedName>
        <fullName evidence="1">Papain-like cysteine protease family protein</fullName>
    </submittedName>
</protein>